<keyword evidence="3" id="KW-0677">Repeat</keyword>
<dbReference type="InterPro" id="IPR001451">
    <property type="entry name" value="Hexapep"/>
</dbReference>
<name>A0AAU6SF71_9MICO</name>
<dbReference type="AlphaFoldDB" id="A0AAU6SF71"/>
<dbReference type="RefSeq" id="WP_349426419.1">
    <property type="nucleotide sequence ID" value="NZ_CP151632.1"/>
</dbReference>
<dbReference type="PANTHER" id="PTHR42811">
    <property type="entry name" value="SERINE ACETYLTRANSFERASE"/>
    <property type="match status" value="1"/>
</dbReference>
<evidence type="ECO:0000256" key="1">
    <source>
        <dbReference type="ARBA" id="ARBA00018522"/>
    </source>
</evidence>
<dbReference type="GO" id="GO:0005737">
    <property type="term" value="C:cytoplasm"/>
    <property type="evidence" value="ECO:0007669"/>
    <property type="project" value="InterPro"/>
</dbReference>
<dbReference type="InterPro" id="IPR011004">
    <property type="entry name" value="Trimer_LpxA-like_sf"/>
</dbReference>
<reference evidence="4" key="1">
    <citation type="submission" date="2024-04" db="EMBL/GenBank/DDBJ databases">
        <authorList>
            <person name="Roder T."/>
            <person name="Oberhansli S."/>
            <person name="Kreuzer M."/>
        </authorList>
    </citation>
    <scope>NUCLEOTIDE SEQUENCE</scope>
    <source>
        <strain evidence="4">LWS13-1.2</strain>
    </source>
</reference>
<dbReference type="PROSITE" id="PS00101">
    <property type="entry name" value="HEXAPEP_TRANSFERASES"/>
    <property type="match status" value="1"/>
</dbReference>
<proteinExistence type="predicted"/>
<accession>A0AAU6SF71</accession>
<dbReference type="InterPro" id="IPR018357">
    <property type="entry name" value="Hexapep_transf_CS"/>
</dbReference>
<dbReference type="Gene3D" id="2.160.10.10">
    <property type="entry name" value="Hexapeptide repeat proteins"/>
    <property type="match status" value="1"/>
</dbReference>
<dbReference type="GO" id="GO:0009001">
    <property type="term" value="F:serine O-acetyltransferase activity"/>
    <property type="evidence" value="ECO:0007669"/>
    <property type="project" value="InterPro"/>
</dbReference>
<dbReference type="SUPFAM" id="SSF51161">
    <property type="entry name" value="Trimeric LpxA-like enzymes"/>
    <property type="match status" value="1"/>
</dbReference>
<dbReference type="InterPro" id="IPR005881">
    <property type="entry name" value="Ser_O-AcTrfase"/>
</dbReference>
<dbReference type="GO" id="GO:0006535">
    <property type="term" value="P:cysteine biosynthetic process from serine"/>
    <property type="evidence" value="ECO:0007669"/>
    <property type="project" value="InterPro"/>
</dbReference>
<sequence>MDIPTSTRIDGNPIVHHPVGLVISDNAHIENNVQLRQNTTIGVRRSGGPAPRLREGADIGANVVILGGVTVGERATIGAGSVVLIDIPPGAIAVGNPARIVRKDQ</sequence>
<evidence type="ECO:0000256" key="2">
    <source>
        <dbReference type="ARBA" id="ARBA00022679"/>
    </source>
</evidence>
<keyword evidence="2" id="KW-0808">Transferase</keyword>
<organism evidence="4">
    <name type="scientific">Microbacterium sp. LWS13-1.2</name>
    <dbReference type="NCBI Taxonomy" id="3135264"/>
    <lineage>
        <taxon>Bacteria</taxon>
        <taxon>Bacillati</taxon>
        <taxon>Actinomycetota</taxon>
        <taxon>Actinomycetes</taxon>
        <taxon>Micrococcales</taxon>
        <taxon>Microbacteriaceae</taxon>
        <taxon>Microbacterium</taxon>
    </lineage>
</organism>
<dbReference type="EMBL" id="CP151632">
    <property type="protein sequence ID" value="WZO35597.1"/>
    <property type="molecule type" value="Genomic_DNA"/>
</dbReference>
<gene>
    <name evidence="4" type="ORF">MRBLWS13_003301</name>
</gene>
<evidence type="ECO:0000256" key="3">
    <source>
        <dbReference type="ARBA" id="ARBA00022737"/>
    </source>
</evidence>
<dbReference type="PIRSF" id="PIRSF000441">
    <property type="entry name" value="CysE"/>
    <property type="match status" value="1"/>
</dbReference>
<dbReference type="Pfam" id="PF00132">
    <property type="entry name" value="Hexapep"/>
    <property type="match status" value="1"/>
</dbReference>
<protein>
    <recommendedName>
        <fullName evidence="1">Serine acetyltransferase</fullName>
    </recommendedName>
</protein>
<evidence type="ECO:0000313" key="4">
    <source>
        <dbReference type="EMBL" id="WZO35597.1"/>
    </source>
</evidence>